<comment type="catalytic activity">
    <reaction evidence="1">
        <text>S-ubiquitinyl-[E2 ubiquitin-conjugating enzyme]-L-cysteine + [acceptor protein]-L-lysine = [E2 ubiquitin-conjugating enzyme]-L-cysteine + N(6)-ubiquitinyl-[acceptor protein]-L-lysine.</text>
        <dbReference type="EC" id="2.3.2.27"/>
    </reaction>
</comment>
<sequence>MAKKAENVLLLQEAKAARELKKELQRVVGAFVDDDDGNLDGADYAIQTLSALKDLKLMKKSDQEFEEPPQELRCPISGLLMKDPVVLASGQTYDEPYIQKWLSEGHQTCPQTHQLLPHSLLIPNHSIKKMIAKWCKLHEVDIPRTTVNSDDEYYAANANRERLEQLLRQLSSSVSDQSEAAKELRILTNRFPCFRALFGEINDAISRLFDPILLEKAYSDPRLHLDLIATVLSISIHDNNKIKSLSAGPFLVDSLRHESIEIRSHAAAAMSSLSGHDSNKRIIVELGAIRPLIDIIEEGHPLAIKDAVLAILSLCTVIENRERAVSEGLISAVMNKIIDRVLIDEMLEILAMLSGHQRAIEEMEEYGILFCLFAILREDHNGKTKENSIAIIYSMCFFNRRNLRRINEVENAYETLSCIARSGTSRAKRKAIGILGRMNRFAFISNTA</sequence>
<dbReference type="InterPro" id="IPR003613">
    <property type="entry name" value="Ubox_domain"/>
</dbReference>
<dbReference type="EMBL" id="WHWC01000001">
    <property type="protein sequence ID" value="KAG8390689.1"/>
    <property type="molecule type" value="Genomic_DNA"/>
</dbReference>
<name>A0AAV6Y736_9LAMI</name>
<accession>A0AAV6Y736</accession>
<dbReference type="SUPFAM" id="SSF48371">
    <property type="entry name" value="ARM repeat"/>
    <property type="match status" value="1"/>
</dbReference>
<dbReference type="Proteomes" id="UP000826271">
    <property type="component" value="Unassembled WGS sequence"/>
</dbReference>
<dbReference type="PANTHER" id="PTHR23315">
    <property type="entry name" value="U BOX DOMAIN-CONTAINING"/>
    <property type="match status" value="1"/>
</dbReference>
<proteinExistence type="predicted"/>
<dbReference type="PANTHER" id="PTHR23315:SF265">
    <property type="entry name" value="U-BOX DOMAIN-CONTAINING PROTEIN 46-RELATED"/>
    <property type="match status" value="1"/>
</dbReference>
<evidence type="ECO:0000313" key="7">
    <source>
        <dbReference type="EMBL" id="KAG8390689.1"/>
    </source>
</evidence>
<organism evidence="7 8">
    <name type="scientific">Buddleja alternifolia</name>
    <dbReference type="NCBI Taxonomy" id="168488"/>
    <lineage>
        <taxon>Eukaryota</taxon>
        <taxon>Viridiplantae</taxon>
        <taxon>Streptophyta</taxon>
        <taxon>Embryophyta</taxon>
        <taxon>Tracheophyta</taxon>
        <taxon>Spermatophyta</taxon>
        <taxon>Magnoliopsida</taxon>
        <taxon>eudicotyledons</taxon>
        <taxon>Gunneridae</taxon>
        <taxon>Pentapetalae</taxon>
        <taxon>asterids</taxon>
        <taxon>lamiids</taxon>
        <taxon>Lamiales</taxon>
        <taxon>Scrophulariaceae</taxon>
        <taxon>Buddlejeae</taxon>
        <taxon>Buddleja</taxon>
    </lineage>
</organism>
<comment type="pathway">
    <text evidence="2">Protein modification; protein ubiquitination.</text>
</comment>
<dbReference type="GO" id="GO:0016567">
    <property type="term" value="P:protein ubiquitination"/>
    <property type="evidence" value="ECO:0007669"/>
    <property type="project" value="InterPro"/>
</dbReference>
<evidence type="ECO:0000256" key="2">
    <source>
        <dbReference type="ARBA" id="ARBA00004906"/>
    </source>
</evidence>
<evidence type="ECO:0000256" key="5">
    <source>
        <dbReference type="ARBA" id="ARBA00022786"/>
    </source>
</evidence>
<dbReference type="CDD" id="cd16664">
    <property type="entry name" value="RING-Ubox_PUB"/>
    <property type="match status" value="1"/>
</dbReference>
<dbReference type="PROSITE" id="PS51698">
    <property type="entry name" value="U_BOX"/>
    <property type="match status" value="1"/>
</dbReference>
<dbReference type="GO" id="GO:0061630">
    <property type="term" value="F:ubiquitin protein ligase activity"/>
    <property type="evidence" value="ECO:0007669"/>
    <property type="project" value="UniProtKB-EC"/>
</dbReference>
<dbReference type="InterPro" id="IPR045210">
    <property type="entry name" value="RING-Ubox_PUB"/>
</dbReference>
<keyword evidence="5" id="KW-0833">Ubl conjugation pathway</keyword>
<keyword evidence="4" id="KW-0808">Transferase</keyword>
<gene>
    <name evidence="7" type="ORF">BUALT_Bualt01G0109700</name>
</gene>
<evidence type="ECO:0000259" key="6">
    <source>
        <dbReference type="PROSITE" id="PS51698"/>
    </source>
</evidence>
<protein>
    <recommendedName>
        <fullName evidence="3">RING-type E3 ubiquitin transferase</fullName>
        <ecNumber evidence="3">2.3.2.27</ecNumber>
    </recommendedName>
</protein>
<dbReference type="Gene3D" id="1.25.10.10">
    <property type="entry name" value="Leucine-rich Repeat Variant"/>
    <property type="match status" value="1"/>
</dbReference>
<keyword evidence="8" id="KW-1185">Reference proteome</keyword>
<reference evidence="7" key="1">
    <citation type="submission" date="2019-10" db="EMBL/GenBank/DDBJ databases">
        <authorList>
            <person name="Zhang R."/>
            <person name="Pan Y."/>
            <person name="Wang J."/>
            <person name="Ma R."/>
            <person name="Yu S."/>
        </authorList>
    </citation>
    <scope>NUCLEOTIDE SEQUENCE</scope>
    <source>
        <strain evidence="7">LA-IB0</strain>
        <tissue evidence="7">Leaf</tissue>
    </source>
</reference>
<dbReference type="SUPFAM" id="SSF57850">
    <property type="entry name" value="RING/U-box"/>
    <property type="match status" value="1"/>
</dbReference>
<dbReference type="InterPro" id="IPR011989">
    <property type="entry name" value="ARM-like"/>
</dbReference>
<dbReference type="EC" id="2.3.2.27" evidence="3"/>
<dbReference type="AlphaFoldDB" id="A0AAV6Y736"/>
<feature type="domain" description="U-box" evidence="6">
    <location>
        <begin position="67"/>
        <end position="141"/>
    </location>
</feature>
<evidence type="ECO:0000313" key="8">
    <source>
        <dbReference type="Proteomes" id="UP000826271"/>
    </source>
</evidence>
<dbReference type="Pfam" id="PF04564">
    <property type="entry name" value="U-box"/>
    <property type="match status" value="1"/>
</dbReference>
<dbReference type="InterPro" id="IPR016024">
    <property type="entry name" value="ARM-type_fold"/>
</dbReference>
<evidence type="ECO:0000256" key="4">
    <source>
        <dbReference type="ARBA" id="ARBA00022679"/>
    </source>
</evidence>
<dbReference type="Gene3D" id="3.30.40.10">
    <property type="entry name" value="Zinc/RING finger domain, C3HC4 (zinc finger)"/>
    <property type="match status" value="1"/>
</dbReference>
<comment type="caution">
    <text evidence="7">The sequence shown here is derived from an EMBL/GenBank/DDBJ whole genome shotgun (WGS) entry which is preliminary data.</text>
</comment>
<evidence type="ECO:0000256" key="3">
    <source>
        <dbReference type="ARBA" id="ARBA00012483"/>
    </source>
</evidence>
<dbReference type="SMART" id="SM00504">
    <property type="entry name" value="Ubox"/>
    <property type="match status" value="1"/>
</dbReference>
<evidence type="ECO:0000256" key="1">
    <source>
        <dbReference type="ARBA" id="ARBA00000900"/>
    </source>
</evidence>
<dbReference type="InterPro" id="IPR013083">
    <property type="entry name" value="Znf_RING/FYVE/PHD"/>
</dbReference>